<accession>A0A345HLC9</accession>
<dbReference type="InterPro" id="IPR036388">
    <property type="entry name" value="WH-like_DNA-bd_sf"/>
</dbReference>
<dbReference type="PANTHER" id="PTHR33164">
    <property type="entry name" value="TRANSCRIPTIONAL REGULATOR, MARR FAMILY"/>
    <property type="match status" value="1"/>
</dbReference>
<feature type="region of interest" description="Disordered" evidence="1">
    <location>
        <begin position="172"/>
        <end position="193"/>
    </location>
</feature>
<dbReference type="InterPro" id="IPR036390">
    <property type="entry name" value="WH_DNA-bd_sf"/>
</dbReference>
<reference evidence="4" key="1">
    <citation type="submission" date="2018-07" db="EMBL/GenBank/DDBJ databases">
        <authorList>
            <person name="Zhao J."/>
        </authorList>
    </citation>
    <scope>NUCLEOTIDE SEQUENCE [LARGE SCALE GENOMIC DNA]</scope>
    <source>
        <strain evidence="4">GSSD-12</strain>
    </source>
</reference>
<evidence type="ECO:0000256" key="1">
    <source>
        <dbReference type="SAM" id="MobiDB-lite"/>
    </source>
</evidence>
<proteinExistence type="predicted"/>
<dbReference type="RefSeq" id="WP_114658870.1">
    <property type="nucleotide sequence ID" value="NZ_CP031194.1"/>
</dbReference>
<dbReference type="Pfam" id="PF01047">
    <property type="entry name" value="MarR"/>
    <property type="match status" value="1"/>
</dbReference>
<dbReference type="InterPro" id="IPR000835">
    <property type="entry name" value="HTH_MarR-typ"/>
</dbReference>
<dbReference type="GO" id="GO:0006950">
    <property type="term" value="P:response to stress"/>
    <property type="evidence" value="ECO:0007669"/>
    <property type="project" value="TreeGrafter"/>
</dbReference>
<dbReference type="AlphaFoldDB" id="A0A345HLC9"/>
<dbReference type="SUPFAM" id="SSF46785">
    <property type="entry name" value="Winged helix' DNA-binding domain"/>
    <property type="match status" value="1"/>
</dbReference>
<feature type="compositionally biased region" description="Pro residues" evidence="1">
    <location>
        <begin position="177"/>
        <end position="193"/>
    </location>
</feature>
<dbReference type="Proteomes" id="UP000253868">
    <property type="component" value="Chromosome"/>
</dbReference>
<dbReference type="Gene3D" id="1.10.10.10">
    <property type="entry name" value="Winged helix-like DNA-binding domain superfamily/Winged helix DNA-binding domain"/>
    <property type="match status" value="1"/>
</dbReference>
<feature type="domain" description="HTH marR-type" evidence="2">
    <location>
        <begin position="36"/>
        <end position="170"/>
    </location>
</feature>
<dbReference type="PANTHER" id="PTHR33164:SF94">
    <property type="entry name" value="TRANSCRIPTIONAL REGULATORY PROTEIN-RELATED"/>
    <property type="match status" value="1"/>
</dbReference>
<dbReference type="EMBL" id="CP031194">
    <property type="protein sequence ID" value="AXG77503.1"/>
    <property type="molecule type" value="Genomic_DNA"/>
</dbReference>
<dbReference type="PRINTS" id="PR00598">
    <property type="entry name" value="HTHMARR"/>
</dbReference>
<dbReference type="PROSITE" id="PS50995">
    <property type="entry name" value="HTH_MARR_2"/>
    <property type="match status" value="1"/>
</dbReference>
<evidence type="ECO:0000313" key="4">
    <source>
        <dbReference type="Proteomes" id="UP000253868"/>
    </source>
</evidence>
<dbReference type="KEGG" id="spad:DVK44_07110"/>
<organism evidence="3 4">
    <name type="scientific">Streptomyces paludis</name>
    <dbReference type="NCBI Taxonomy" id="2282738"/>
    <lineage>
        <taxon>Bacteria</taxon>
        <taxon>Bacillati</taxon>
        <taxon>Actinomycetota</taxon>
        <taxon>Actinomycetes</taxon>
        <taxon>Kitasatosporales</taxon>
        <taxon>Streptomycetaceae</taxon>
        <taxon>Streptomyces</taxon>
    </lineage>
</organism>
<dbReference type="GO" id="GO:0003700">
    <property type="term" value="F:DNA-binding transcription factor activity"/>
    <property type="evidence" value="ECO:0007669"/>
    <property type="project" value="InterPro"/>
</dbReference>
<dbReference type="InterPro" id="IPR039422">
    <property type="entry name" value="MarR/SlyA-like"/>
</dbReference>
<sequence>MAEQAKSGPVTPDPAPGAARDPAPDPAPDPASDAGVDEVTHAVLAASRLLVDISVRCLASVGEPVTLPQLRLLVVLAAHGDAKLVEVAERLGVNPSTAMRMLDRLIAAGLADRQSNPDDRRRTRLRLTPAGHALVERVTAARHREIAAIVARMAPAQRVALVGALAAFTEAGDEPPAEPYPYPYPPDWPSNAK</sequence>
<name>A0A345HLC9_9ACTN</name>
<dbReference type="OrthoDB" id="3573114at2"/>
<evidence type="ECO:0000259" key="2">
    <source>
        <dbReference type="PROSITE" id="PS50995"/>
    </source>
</evidence>
<gene>
    <name evidence="3" type="ORF">DVK44_07110</name>
</gene>
<feature type="region of interest" description="Disordered" evidence="1">
    <location>
        <begin position="1"/>
        <end position="34"/>
    </location>
</feature>
<evidence type="ECO:0000313" key="3">
    <source>
        <dbReference type="EMBL" id="AXG77503.1"/>
    </source>
</evidence>
<protein>
    <submittedName>
        <fullName evidence="3">MarR family transcriptional regulator</fullName>
    </submittedName>
</protein>
<dbReference type="SMART" id="SM00347">
    <property type="entry name" value="HTH_MARR"/>
    <property type="match status" value="1"/>
</dbReference>
<keyword evidence="4" id="KW-1185">Reference proteome</keyword>